<dbReference type="Proteomes" id="UP000051012">
    <property type="component" value="Unassembled WGS sequence"/>
</dbReference>
<evidence type="ECO:0000313" key="2">
    <source>
        <dbReference type="EMBL" id="KPJ73830.1"/>
    </source>
</evidence>
<dbReference type="Gene3D" id="3.40.960.10">
    <property type="entry name" value="VSR Endonuclease"/>
    <property type="match status" value="1"/>
</dbReference>
<reference evidence="2 3" key="1">
    <citation type="journal article" date="2015" name="Microbiome">
        <title>Genomic resolution of linkages in carbon, nitrogen, and sulfur cycling among widespread estuary sediment bacteria.</title>
        <authorList>
            <person name="Baker B.J."/>
            <person name="Lazar C.S."/>
            <person name="Teske A.P."/>
            <person name="Dick G.J."/>
        </authorList>
    </citation>
    <scope>NUCLEOTIDE SEQUENCE [LARGE SCALE GENOMIC DNA]</scope>
    <source>
        <strain evidence="2">DG_78</strain>
    </source>
</reference>
<name>A0A0S7YGN7_UNCT6</name>
<evidence type="ECO:0000313" key="3">
    <source>
        <dbReference type="Proteomes" id="UP000051012"/>
    </source>
</evidence>
<dbReference type="EMBL" id="LJNI01000026">
    <property type="protein sequence ID" value="KPJ73830.1"/>
    <property type="molecule type" value="Genomic_DNA"/>
</dbReference>
<dbReference type="InterPro" id="IPR047216">
    <property type="entry name" value="Endonuclease_DUF559_bact"/>
</dbReference>
<dbReference type="PANTHER" id="PTHR38590:SF1">
    <property type="entry name" value="BLL0828 PROTEIN"/>
    <property type="match status" value="1"/>
</dbReference>
<accession>A0A0S7YGN7</accession>
<proteinExistence type="predicted"/>
<dbReference type="PANTHER" id="PTHR38590">
    <property type="entry name" value="BLL0828 PROTEIN"/>
    <property type="match status" value="1"/>
</dbReference>
<protein>
    <recommendedName>
        <fullName evidence="1">DUF559 domain-containing protein</fullName>
    </recommendedName>
</protein>
<sequence length="121" mass="14220">MTDAERKMWYKLRNRQLINLKFRRQAPFGPYFLDFYCPQKQIAIEIDGGQHYSIKGCYRDKIREKYLKKSGLRILRYSNSDILNNLDGVLHDILRQLQINNSSPYPSPQRGEGILLSKGVV</sequence>
<organism evidence="2 3">
    <name type="scientific">candidate division TA06 bacterium DG_78</name>
    <dbReference type="NCBI Taxonomy" id="1703772"/>
    <lineage>
        <taxon>Bacteria</taxon>
        <taxon>Bacteria division TA06</taxon>
    </lineage>
</organism>
<dbReference type="SUPFAM" id="SSF52980">
    <property type="entry name" value="Restriction endonuclease-like"/>
    <property type="match status" value="1"/>
</dbReference>
<dbReference type="Pfam" id="PF04480">
    <property type="entry name" value="DUF559"/>
    <property type="match status" value="1"/>
</dbReference>
<gene>
    <name evidence="2" type="ORF">AMJ52_03010</name>
</gene>
<evidence type="ECO:0000259" key="1">
    <source>
        <dbReference type="Pfam" id="PF04480"/>
    </source>
</evidence>
<dbReference type="InterPro" id="IPR007569">
    <property type="entry name" value="DUF559"/>
</dbReference>
<comment type="caution">
    <text evidence="2">The sequence shown here is derived from an EMBL/GenBank/DDBJ whole genome shotgun (WGS) entry which is preliminary data.</text>
</comment>
<dbReference type="AlphaFoldDB" id="A0A0S7YGN7"/>
<dbReference type="InterPro" id="IPR011335">
    <property type="entry name" value="Restrct_endonuc-II-like"/>
</dbReference>
<dbReference type="CDD" id="cd01038">
    <property type="entry name" value="Endonuclease_DUF559"/>
    <property type="match status" value="1"/>
</dbReference>
<feature type="domain" description="DUF559" evidence="1">
    <location>
        <begin position="1"/>
        <end position="98"/>
    </location>
</feature>